<feature type="compositionally biased region" description="Polar residues" evidence="1">
    <location>
        <begin position="221"/>
        <end position="233"/>
    </location>
</feature>
<protein>
    <submittedName>
        <fullName evidence="2">Phosphoprotein</fullName>
    </submittedName>
</protein>
<dbReference type="KEGG" id="vg:80536957"/>
<evidence type="ECO:0000313" key="3">
    <source>
        <dbReference type="Proteomes" id="UP000828314"/>
    </source>
</evidence>
<feature type="compositionally biased region" description="Basic and acidic residues" evidence="1">
    <location>
        <begin position="252"/>
        <end position="263"/>
    </location>
</feature>
<dbReference type="EMBL" id="MT185675">
    <property type="protein sequence ID" value="QJQ80123.1"/>
    <property type="molecule type" value="Viral_cRNA"/>
</dbReference>
<feature type="region of interest" description="Disordered" evidence="1">
    <location>
        <begin position="190"/>
        <end position="239"/>
    </location>
</feature>
<reference evidence="2" key="1">
    <citation type="journal article" date="2020" name="Virus Res.">
        <title>Lost and Found: Rediscovery and Genomic Characterization of Sowthistle Yellow Vein Virus After a 30+ Year Hiatus.</title>
        <authorList>
            <person name="Stenger D.C."/>
            <person name="Burbank L.P."/>
            <person name="Wang R."/>
            <person name="Stewart A.A."/>
            <person name="Mathias C."/>
            <person name="Goodin M.M."/>
        </authorList>
    </citation>
    <scope>NUCLEOTIDE SEQUENCE</scope>
    <source>
        <strain evidence="2">HWY65</strain>
    </source>
</reference>
<accession>A0AAE7ABB8</accession>
<proteinExistence type="predicted"/>
<evidence type="ECO:0000256" key="1">
    <source>
        <dbReference type="SAM" id="MobiDB-lite"/>
    </source>
</evidence>
<sequence>MFMPCETGNTSQAISIYIYISRYKKNQLHNIVYLFQASVNLTDNIMDPTGPVHHKYADLPTTVSSEVLSSQYAAQVIKAGAEENQADLMTIMGEWNDLFRREGVTVSNSIIEVLSEVTLLCGKNGKEELAGRFAGAVVEMANNISKQYMAATSTVSALENLVNNFQDGLEEMKKINYSMNRMLPRIKKASQKKSSSFITEEQAEGDIMQEENKSPDKNQMAEMTSNNTTTPTESHPHRMVDTEILQQITTEGKVKGKEERPDPVDPSSDLARGLRMSYRSFYSQSEKFNSLTEEKQGASIKYYINHILGISDDVLIRWTYMYPLLSDLIDKTKLILLCTKAQASALANDDLKGGILQVMDAIASCHQAYGPVSASMINDLDGRPYLKLTA</sequence>
<name>A0AAE7ABB8_9RHAB</name>
<organism evidence="2 3">
    <name type="scientific">Sowthistle yellow vein virus</name>
    <dbReference type="NCBI Taxonomy" id="2358214"/>
    <lineage>
        <taxon>Viruses</taxon>
        <taxon>Riboviria</taxon>
        <taxon>Orthornavirae</taxon>
        <taxon>Negarnaviricota</taxon>
        <taxon>Haploviricotina</taxon>
        <taxon>Monjiviricetes</taxon>
        <taxon>Mononegavirales</taxon>
        <taxon>Rhabdoviridae</taxon>
        <taxon>Betarhabdovirinae</taxon>
        <taxon>Betanucleorhabdovirus</taxon>
        <taxon>Betanucleorhabdovirus venasonchi</taxon>
    </lineage>
</organism>
<evidence type="ECO:0000313" key="2">
    <source>
        <dbReference type="EMBL" id="QJQ80123.1"/>
    </source>
</evidence>
<dbReference type="Proteomes" id="UP000828314">
    <property type="component" value="Segment"/>
</dbReference>
<keyword evidence="3" id="KW-1185">Reference proteome</keyword>
<feature type="region of interest" description="Disordered" evidence="1">
    <location>
        <begin position="251"/>
        <end position="270"/>
    </location>
</feature>
<dbReference type="GeneID" id="80536957"/>
<dbReference type="RefSeq" id="YP_010798707.1">
    <property type="nucleotide sequence ID" value="NC_076510.1"/>
</dbReference>